<protein>
    <recommendedName>
        <fullName evidence="6">C2H2-type domain-containing protein</fullName>
    </recommendedName>
</protein>
<feature type="domain" description="C2H2-type" evidence="6">
    <location>
        <begin position="268"/>
        <end position="295"/>
    </location>
</feature>
<dbReference type="eggNOG" id="KOG1721">
    <property type="taxonomic scope" value="Eukaryota"/>
</dbReference>
<sequence length="362" mass="41802">MDLCKLCVQNKAGSTEHLDEFKHATELLQHLFTSFQIQADVQELSTCACHSCMAEVLSIWERLQCWSNAQQNQLNVGDLAQPVTIKTTELHDENSVNDLESDIEDVSGELELFDGDEDYETLDAQLCPDVMDENADWADEPPADNNFAIAIAHDGVVLAKAIRNEGLCPELICYYCSTVFSSTAKLQTHSNMSHNLRYYVCRKCGVSFDSASLLQQHERVSRHERKPSELADEGSVEFRCQECGCLFDRYFSMVNHENQVHRVREDEFKCRECGSTFKFQIAYNQHIKKHLNSKKNPNAELLKQFSCSFDRCEKRFACRYQLLAHERMHLRIYPCEICGKQFSYKSNMSRHRRTVHMDECSF</sequence>
<dbReference type="GO" id="GO:0000977">
    <property type="term" value="F:RNA polymerase II transcription regulatory region sequence-specific DNA binding"/>
    <property type="evidence" value="ECO:0007669"/>
    <property type="project" value="TreeGrafter"/>
</dbReference>
<dbReference type="KEGG" id="dvi:6622327"/>
<evidence type="ECO:0000313" key="7">
    <source>
        <dbReference type="EMBL" id="KRF85086.1"/>
    </source>
</evidence>
<keyword evidence="3 5" id="KW-0863">Zinc-finger</keyword>
<dbReference type="EMBL" id="CH940647">
    <property type="protein sequence ID" value="KRF85086.1"/>
    <property type="molecule type" value="Genomic_DNA"/>
</dbReference>
<gene>
    <name evidence="7" type="primary">Dvir\GJ17134</name>
    <name evidence="7" type="ORF">Dvir_GJ17134</name>
</gene>
<dbReference type="PANTHER" id="PTHR24379:SF127">
    <property type="entry name" value="BLOODY FINGERS-RELATED"/>
    <property type="match status" value="1"/>
</dbReference>
<keyword evidence="4" id="KW-0862">Zinc</keyword>
<dbReference type="GO" id="GO:0000981">
    <property type="term" value="F:DNA-binding transcription factor activity, RNA polymerase II-specific"/>
    <property type="evidence" value="ECO:0007669"/>
    <property type="project" value="TreeGrafter"/>
</dbReference>
<evidence type="ECO:0000313" key="8">
    <source>
        <dbReference type="Proteomes" id="UP000008792"/>
    </source>
</evidence>
<feature type="domain" description="C2H2-type" evidence="6">
    <location>
        <begin position="333"/>
        <end position="361"/>
    </location>
</feature>
<dbReference type="GO" id="GO:0008270">
    <property type="term" value="F:zinc ion binding"/>
    <property type="evidence" value="ECO:0007669"/>
    <property type="project" value="UniProtKB-KW"/>
</dbReference>
<evidence type="ECO:0000256" key="2">
    <source>
        <dbReference type="ARBA" id="ARBA00022737"/>
    </source>
</evidence>
<dbReference type="GO" id="GO:0005634">
    <property type="term" value="C:nucleus"/>
    <property type="evidence" value="ECO:0007669"/>
    <property type="project" value="TreeGrafter"/>
</dbReference>
<dbReference type="SUPFAM" id="SSF57667">
    <property type="entry name" value="beta-beta-alpha zinc fingers"/>
    <property type="match status" value="3"/>
</dbReference>
<dbReference type="InParanoid" id="A0A0Q9WVV0"/>
<dbReference type="PROSITE" id="PS50157">
    <property type="entry name" value="ZINC_FINGER_C2H2_2"/>
    <property type="match status" value="5"/>
</dbReference>
<dbReference type="Gene3D" id="3.30.160.60">
    <property type="entry name" value="Classic Zinc Finger"/>
    <property type="match status" value="3"/>
</dbReference>
<dbReference type="Pfam" id="PF00096">
    <property type="entry name" value="zf-C2H2"/>
    <property type="match status" value="3"/>
</dbReference>
<evidence type="ECO:0000259" key="6">
    <source>
        <dbReference type="PROSITE" id="PS50157"/>
    </source>
</evidence>
<dbReference type="PANTHER" id="PTHR24379">
    <property type="entry name" value="KRAB AND ZINC FINGER DOMAIN-CONTAINING"/>
    <property type="match status" value="1"/>
</dbReference>
<evidence type="ECO:0000256" key="3">
    <source>
        <dbReference type="ARBA" id="ARBA00022771"/>
    </source>
</evidence>
<feature type="domain" description="C2H2-type" evidence="6">
    <location>
        <begin position="305"/>
        <end position="334"/>
    </location>
</feature>
<feature type="domain" description="C2H2-type" evidence="6">
    <location>
        <begin position="199"/>
        <end position="227"/>
    </location>
</feature>
<organism evidence="7 8">
    <name type="scientific">Drosophila virilis</name>
    <name type="common">Fruit fly</name>
    <dbReference type="NCBI Taxonomy" id="7244"/>
    <lineage>
        <taxon>Eukaryota</taxon>
        <taxon>Metazoa</taxon>
        <taxon>Ecdysozoa</taxon>
        <taxon>Arthropoda</taxon>
        <taxon>Hexapoda</taxon>
        <taxon>Insecta</taxon>
        <taxon>Pterygota</taxon>
        <taxon>Neoptera</taxon>
        <taxon>Endopterygota</taxon>
        <taxon>Diptera</taxon>
        <taxon>Brachycera</taxon>
        <taxon>Muscomorpha</taxon>
        <taxon>Ephydroidea</taxon>
        <taxon>Drosophilidae</taxon>
        <taxon>Drosophila</taxon>
    </lineage>
</organism>
<proteinExistence type="predicted"/>
<dbReference type="AlphaFoldDB" id="A0A0Q9WVV0"/>
<accession>A0A0Q9WVV0</accession>
<dbReference type="FunFam" id="3.30.160.60:FF:000446">
    <property type="entry name" value="Zinc finger protein"/>
    <property type="match status" value="1"/>
</dbReference>
<dbReference type="OrthoDB" id="8117402at2759"/>
<dbReference type="SMART" id="SM00355">
    <property type="entry name" value="ZnF_C2H2"/>
    <property type="match status" value="6"/>
</dbReference>
<feature type="domain" description="C2H2-type" evidence="6">
    <location>
        <begin position="238"/>
        <end position="266"/>
    </location>
</feature>
<keyword evidence="2" id="KW-0677">Repeat</keyword>
<dbReference type="InterPro" id="IPR013087">
    <property type="entry name" value="Znf_C2H2_type"/>
</dbReference>
<reference evidence="7 8" key="1">
    <citation type="journal article" date="2007" name="Nature">
        <title>Evolution of genes and genomes on the Drosophila phylogeny.</title>
        <authorList>
            <consortium name="Drosophila 12 Genomes Consortium"/>
            <person name="Clark A.G."/>
            <person name="Eisen M.B."/>
            <person name="Smith D.R."/>
            <person name="Bergman C.M."/>
            <person name="Oliver B."/>
            <person name="Markow T.A."/>
            <person name="Kaufman T.C."/>
            <person name="Kellis M."/>
            <person name="Gelbart W."/>
            <person name="Iyer V.N."/>
            <person name="Pollard D.A."/>
            <person name="Sackton T.B."/>
            <person name="Larracuente A.M."/>
            <person name="Singh N.D."/>
            <person name="Abad J.P."/>
            <person name="Abt D.N."/>
            <person name="Adryan B."/>
            <person name="Aguade M."/>
            <person name="Akashi H."/>
            <person name="Anderson W.W."/>
            <person name="Aquadro C.F."/>
            <person name="Ardell D.H."/>
            <person name="Arguello R."/>
            <person name="Artieri C.G."/>
            <person name="Barbash D.A."/>
            <person name="Barker D."/>
            <person name="Barsanti P."/>
            <person name="Batterham P."/>
            <person name="Batzoglou S."/>
            <person name="Begun D."/>
            <person name="Bhutkar A."/>
            <person name="Blanco E."/>
            <person name="Bosak S.A."/>
            <person name="Bradley R.K."/>
            <person name="Brand A.D."/>
            <person name="Brent M.R."/>
            <person name="Brooks A.N."/>
            <person name="Brown R.H."/>
            <person name="Butlin R.K."/>
            <person name="Caggese C."/>
            <person name="Calvi B.R."/>
            <person name="Bernardo de Carvalho A."/>
            <person name="Caspi A."/>
            <person name="Castrezana S."/>
            <person name="Celniker S.E."/>
            <person name="Chang J.L."/>
            <person name="Chapple C."/>
            <person name="Chatterji S."/>
            <person name="Chinwalla A."/>
            <person name="Civetta A."/>
            <person name="Clifton S.W."/>
            <person name="Comeron J.M."/>
            <person name="Costello J.C."/>
            <person name="Coyne J.A."/>
            <person name="Daub J."/>
            <person name="David R.G."/>
            <person name="Delcher A.L."/>
            <person name="Delehaunty K."/>
            <person name="Do C.B."/>
            <person name="Ebling H."/>
            <person name="Edwards K."/>
            <person name="Eickbush T."/>
            <person name="Evans J.D."/>
            <person name="Filipski A."/>
            <person name="Findeiss S."/>
            <person name="Freyhult E."/>
            <person name="Fulton L."/>
            <person name="Fulton R."/>
            <person name="Garcia A.C."/>
            <person name="Gardiner A."/>
            <person name="Garfield D.A."/>
            <person name="Garvin B.E."/>
            <person name="Gibson G."/>
            <person name="Gilbert D."/>
            <person name="Gnerre S."/>
            <person name="Godfrey J."/>
            <person name="Good R."/>
            <person name="Gotea V."/>
            <person name="Gravely B."/>
            <person name="Greenberg A.J."/>
            <person name="Griffiths-Jones S."/>
            <person name="Gross S."/>
            <person name="Guigo R."/>
            <person name="Gustafson E.A."/>
            <person name="Haerty W."/>
            <person name="Hahn M.W."/>
            <person name="Halligan D.L."/>
            <person name="Halpern A.L."/>
            <person name="Halter G.M."/>
            <person name="Han M.V."/>
            <person name="Heger A."/>
            <person name="Hillier L."/>
            <person name="Hinrichs A.S."/>
            <person name="Holmes I."/>
            <person name="Hoskins R.A."/>
            <person name="Hubisz M.J."/>
            <person name="Hultmark D."/>
            <person name="Huntley M.A."/>
            <person name="Jaffe D.B."/>
            <person name="Jagadeeshan S."/>
            <person name="Jeck W.R."/>
            <person name="Johnson J."/>
            <person name="Jones C.D."/>
            <person name="Jordan W.C."/>
            <person name="Karpen G.H."/>
            <person name="Kataoka E."/>
            <person name="Keightley P.D."/>
            <person name="Kheradpour P."/>
            <person name="Kirkness E.F."/>
            <person name="Koerich L.B."/>
            <person name="Kristiansen K."/>
            <person name="Kudrna D."/>
            <person name="Kulathinal R.J."/>
            <person name="Kumar S."/>
            <person name="Kwok R."/>
            <person name="Lander E."/>
            <person name="Langley C.H."/>
            <person name="Lapoint R."/>
            <person name="Lazzaro B.P."/>
            <person name="Lee S.J."/>
            <person name="Levesque L."/>
            <person name="Li R."/>
            <person name="Lin C.F."/>
            <person name="Lin M.F."/>
            <person name="Lindblad-Toh K."/>
            <person name="Llopart A."/>
            <person name="Long M."/>
            <person name="Low L."/>
            <person name="Lozovsky E."/>
            <person name="Lu J."/>
            <person name="Luo M."/>
            <person name="Machado C.A."/>
            <person name="Makalowski W."/>
            <person name="Marzo M."/>
            <person name="Matsuda M."/>
            <person name="Matzkin L."/>
            <person name="McAllister B."/>
            <person name="McBride C.S."/>
            <person name="McKernan B."/>
            <person name="McKernan K."/>
            <person name="Mendez-Lago M."/>
            <person name="Minx P."/>
            <person name="Mollenhauer M.U."/>
            <person name="Montooth K."/>
            <person name="Mount S.M."/>
            <person name="Mu X."/>
            <person name="Myers E."/>
            <person name="Negre B."/>
            <person name="Newfeld S."/>
            <person name="Nielsen R."/>
            <person name="Noor M.A."/>
            <person name="O'Grady P."/>
            <person name="Pachter L."/>
            <person name="Papaceit M."/>
            <person name="Parisi M.J."/>
            <person name="Parisi M."/>
            <person name="Parts L."/>
            <person name="Pedersen J.S."/>
            <person name="Pesole G."/>
            <person name="Phillippy A.M."/>
            <person name="Ponting C.P."/>
            <person name="Pop M."/>
            <person name="Porcelli D."/>
            <person name="Powell J.R."/>
            <person name="Prohaska S."/>
            <person name="Pruitt K."/>
            <person name="Puig M."/>
            <person name="Quesneville H."/>
            <person name="Ram K.R."/>
            <person name="Rand D."/>
            <person name="Rasmussen M.D."/>
            <person name="Reed L.K."/>
            <person name="Reenan R."/>
            <person name="Reily A."/>
            <person name="Remington K.A."/>
            <person name="Rieger T.T."/>
            <person name="Ritchie M.G."/>
            <person name="Robin C."/>
            <person name="Rogers Y.H."/>
            <person name="Rohde C."/>
            <person name="Rozas J."/>
            <person name="Rubenfield M.J."/>
            <person name="Ruiz A."/>
            <person name="Russo S."/>
            <person name="Salzberg S.L."/>
            <person name="Sanchez-Gracia A."/>
            <person name="Saranga D.J."/>
            <person name="Sato H."/>
            <person name="Schaeffer S.W."/>
            <person name="Schatz M.C."/>
            <person name="Schlenke T."/>
            <person name="Schwartz R."/>
            <person name="Segarra C."/>
            <person name="Singh R.S."/>
            <person name="Sirot L."/>
            <person name="Sirota M."/>
            <person name="Sisneros N.B."/>
            <person name="Smith C.D."/>
            <person name="Smith T.F."/>
            <person name="Spieth J."/>
            <person name="Stage D.E."/>
            <person name="Stark A."/>
            <person name="Stephan W."/>
            <person name="Strausberg R.L."/>
            <person name="Strempel S."/>
            <person name="Sturgill D."/>
            <person name="Sutton G."/>
            <person name="Sutton G.G."/>
            <person name="Tao W."/>
            <person name="Teichmann S."/>
            <person name="Tobari Y.N."/>
            <person name="Tomimura Y."/>
            <person name="Tsolas J.M."/>
            <person name="Valente V.L."/>
            <person name="Venter E."/>
            <person name="Venter J.C."/>
            <person name="Vicario S."/>
            <person name="Vieira F.G."/>
            <person name="Vilella A.J."/>
            <person name="Villasante A."/>
            <person name="Walenz B."/>
            <person name="Wang J."/>
            <person name="Wasserman M."/>
            <person name="Watts T."/>
            <person name="Wilson D."/>
            <person name="Wilson R.K."/>
            <person name="Wing R.A."/>
            <person name="Wolfner M.F."/>
            <person name="Wong A."/>
            <person name="Wong G.K."/>
            <person name="Wu C.I."/>
            <person name="Wu G."/>
            <person name="Yamamoto D."/>
            <person name="Yang H.P."/>
            <person name="Yang S.P."/>
            <person name="Yorke J.A."/>
            <person name="Yoshida K."/>
            <person name="Zdobnov E."/>
            <person name="Zhang P."/>
            <person name="Zhang Y."/>
            <person name="Zimin A.V."/>
            <person name="Baldwin J."/>
            <person name="Abdouelleil A."/>
            <person name="Abdulkadir J."/>
            <person name="Abebe A."/>
            <person name="Abera B."/>
            <person name="Abreu J."/>
            <person name="Acer S.C."/>
            <person name="Aftuck L."/>
            <person name="Alexander A."/>
            <person name="An P."/>
            <person name="Anderson E."/>
            <person name="Anderson S."/>
            <person name="Arachi H."/>
            <person name="Azer M."/>
            <person name="Bachantsang P."/>
            <person name="Barry A."/>
            <person name="Bayul T."/>
            <person name="Berlin A."/>
            <person name="Bessette D."/>
            <person name="Bloom T."/>
            <person name="Blye J."/>
            <person name="Boguslavskiy L."/>
            <person name="Bonnet C."/>
            <person name="Boukhgalter B."/>
            <person name="Bourzgui I."/>
            <person name="Brown A."/>
            <person name="Cahill P."/>
            <person name="Channer S."/>
            <person name="Cheshatsang Y."/>
            <person name="Chuda L."/>
            <person name="Citroen M."/>
            <person name="Collymore A."/>
            <person name="Cooke P."/>
            <person name="Costello M."/>
            <person name="D'Aco K."/>
            <person name="Daza R."/>
            <person name="De Haan G."/>
            <person name="DeGray S."/>
            <person name="DeMaso C."/>
            <person name="Dhargay N."/>
            <person name="Dooley K."/>
            <person name="Dooley E."/>
            <person name="Doricent M."/>
            <person name="Dorje P."/>
            <person name="Dorjee K."/>
            <person name="Dupes A."/>
            <person name="Elong R."/>
            <person name="Falk J."/>
            <person name="Farina A."/>
            <person name="Faro S."/>
            <person name="Ferguson D."/>
            <person name="Fisher S."/>
            <person name="Foley C.D."/>
            <person name="Franke A."/>
            <person name="Friedrich D."/>
            <person name="Gadbois L."/>
            <person name="Gearin G."/>
            <person name="Gearin C.R."/>
            <person name="Giannoukos G."/>
            <person name="Goode T."/>
            <person name="Graham J."/>
            <person name="Grandbois E."/>
            <person name="Grewal S."/>
            <person name="Gyaltsen K."/>
            <person name="Hafez N."/>
            <person name="Hagos B."/>
            <person name="Hall J."/>
            <person name="Henson C."/>
            <person name="Hollinger A."/>
            <person name="Honan T."/>
            <person name="Huard M.D."/>
            <person name="Hughes L."/>
            <person name="Hurhula B."/>
            <person name="Husby M.E."/>
            <person name="Kamat A."/>
            <person name="Kanga B."/>
            <person name="Kashin S."/>
            <person name="Khazanovich D."/>
            <person name="Kisner P."/>
            <person name="Lance K."/>
            <person name="Lara M."/>
            <person name="Lee W."/>
            <person name="Lennon N."/>
            <person name="Letendre F."/>
            <person name="LeVine R."/>
            <person name="Lipovsky A."/>
            <person name="Liu X."/>
            <person name="Liu J."/>
            <person name="Liu S."/>
            <person name="Lokyitsang T."/>
            <person name="Lokyitsang Y."/>
            <person name="Lubonja R."/>
            <person name="Lui A."/>
            <person name="MacDonald P."/>
            <person name="Magnisalis V."/>
            <person name="Maru K."/>
            <person name="Matthews C."/>
            <person name="McCusker W."/>
            <person name="McDonough S."/>
            <person name="Mehta T."/>
            <person name="Meldrim J."/>
            <person name="Meneus L."/>
            <person name="Mihai O."/>
            <person name="Mihalev A."/>
            <person name="Mihova T."/>
            <person name="Mittelman R."/>
            <person name="Mlenga V."/>
            <person name="Montmayeur A."/>
            <person name="Mulrain L."/>
            <person name="Navidi A."/>
            <person name="Naylor J."/>
            <person name="Negash T."/>
            <person name="Nguyen T."/>
            <person name="Nguyen N."/>
            <person name="Nicol R."/>
            <person name="Norbu C."/>
            <person name="Norbu N."/>
            <person name="Novod N."/>
            <person name="O'Neill B."/>
            <person name="Osman S."/>
            <person name="Markiewicz E."/>
            <person name="Oyono O.L."/>
            <person name="Patti C."/>
            <person name="Phunkhang P."/>
            <person name="Pierre F."/>
            <person name="Priest M."/>
            <person name="Raghuraman S."/>
            <person name="Rege F."/>
            <person name="Reyes R."/>
            <person name="Rise C."/>
            <person name="Rogov P."/>
            <person name="Ross K."/>
            <person name="Ryan E."/>
            <person name="Settipalli S."/>
            <person name="Shea T."/>
            <person name="Sherpa N."/>
            <person name="Shi L."/>
            <person name="Shih D."/>
            <person name="Sparrow T."/>
            <person name="Spaulding J."/>
            <person name="Stalker J."/>
            <person name="Stange-Thomann N."/>
            <person name="Stavropoulos S."/>
            <person name="Stone C."/>
            <person name="Strader C."/>
            <person name="Tesfaye S."/>
            <person name="Thomson T."/>
            <person name="Thoulutsang Y."/>
            <person name="Thoulutsang D."/>
            <person name="Topham K."/>
            <person name="Topping I."/>
            <person name="Tsamla T."/>
            <person name="Vassiliev H."/>
            <person name="Vo A."/>
            <person name="Wangchuk T."/>
            <person name="Wangdi T."/>
            <person name="Weiand M."/>
            <person name="Wilkinson J."/>
            <person name="Wilson A."/>
            <person name="Yadav S."/>
            <person name="Young G."/>
            <person name="Yu Q."/>
            <person name="Zembek L."/>
            <person name="Zhong D."/>
            <person name="Zimmer A."/>
            <person name="Zwirko Z."/>
            <person name="Jaffe D.B."/>
            <person name="Alvarez P."/>
            <person name="Brockman W."/>
            <person name="Butler J."/>
            <person name="Chin C."/>
            <person name="Gnerre S."/>
            <person name="Grabherr M."/>
            <person name="Kleber M."/>
            <person name="Mauceli E."/>
            <person name="MacCallum I."/>
        </authorList>
    </citation>
    <scope>NUCLEOTIDE SEQUENCE [LARGE SCALE GENOMIC DNA]</scope>
    <source>
        <strain evidence="8">Tucson 15010-1051.87</strain>
    </source>
</reference>
<dbReference type="InterPro" id="IPR036236">
    <property type="entry name" value="Znf_C2H2_sf"/>
</dbReference>
<evidence type="ECO:0000256" key="5">
    <source>
        <dbReference type="PROSITE-ProRule" id="PRU00042"/>
    </source>
</evidence>
<keyword evidence="1" id="KW-0479">Metal-binding</keyword>
<keyword evidence="8" id="KW-1185">Reference proteome</keyword>
<dbReference type="SMR" id="A0A0Q9WVV0"/>
<evidence type="ECO:0000256" key="4">
    <source>
        <dbReference type="ARBA" id="ARBA00022833"/>
    </source>
</evidence>
<evidence type="ECO:0000256" key="1">
    <source>
        <dbReference type="ARBA" id="ARBA00022723"/>
    </source>
</evidence>
<dbReference type="PROSITE" id="PS00028">
    <property type="entry name" value="ZINC_FINGER_C2H2_1"/>
    <property type="match status" value="5"/>
</dbReference>
<dbReference type="Proteomes" id="UP000008792">
    <property type="component" value="Unassembled WGS sequence"/>
</dbReference>
<name>A0A0Q9WVV0_DROVI</name>
<dbReference type="FunCoup" id="A0A0Q9WVV0">
    <property type="interactions" value="232"/>
</dbReference>